<evidence type="ECO:0000259" key="4">
    <source>
        <dbReference type="PROSITE" id="PS51393"/>
    </source>
</evidence>
<dbReference type="PANTHER" id="PTHR11771">
    <property type="entry name" value="LIPOXYGENASE"/>
    <property type="match status" value="1"/>
</dbReference>
<feature type="domain" description="Lipoxygenase" evidence="4">
    <location>
        <begin position="1"/>
        <end position="142"/>
    </location>
</feature>
<keyword evidence="1" id="KW-0479">Metal-binding</keyword>
<keyword evidence="6" id="KW-1185">Reference proteome</keyword>
<dbReference type="EMBL" id="CAMGYJ010000010">
    <property type="protein sequence ID" value="CAI0551318.1"/>
    <property type="molecule type" value="Genomic_DNA"/>
</dbReference>
<dbReference type="SUPFAM" id="SSF48484">
    <property type="entry name" value="Lipoxigenase"/>
    <property type="match status" value="1"/>
</dbReference>
<comment type="caution">
    <text evidence="5">The sequence shown here is derived from an EMBL/GenBank/DDBJ whole genome shotgun (WGS) entry which is preliminary data.</text>
</comment>
<dbReference type="Gene3D" id="1.20.245.10">
    <property type="entry name" value="Lipoxygenase-1, Domain 5"/>
    <property type="match status" value="1"/>
</dbReference>
<gene>
    <name evidence="5" type="ORF">LITE_LOCUS45909</name>
</gene>
<evidence type="ECO:0000313" key="6">
    <source>
        <dbReference type="Proteomes" id="UP001154282"/>
    </source>
</evidence>
<name>A0AAV0R1D9_9ROSI</name>
<dbReference type="InterPro" id="IPR000907">
    <property type="entry name" value="LipOase"/>
</dbReference>
<dbReference type="GO" id="GO:0046872">
    <property type="term" value="F:metal ion binding"/>
    <property type="evidence" value="ECO:0007669"/>
    <property type="project" value="UniProtKB-KW"/>
</dbReference>
<evidence type="ECO:0000256" key="3">
    <source>
        <dbReference type="ARBA" id="ARBA00023002"/>
    </source>
</evidence>
<proteinExistence type="predicted"/>
<dbReference type="GO" id="GO:0016702">
    <property type="term" value="F:oxidoreductase activity, acting on single donors with incorporation of molecular oxygen, incorporation of two atoms of oxygen"/>
    <property type="evidence" value="ECO:0007669"/>
    <property type="project" value="InterPro"/>
</dbReference>
<dbReference type="Pfam" id="PF00305">
    <property type="entry name" value="Lipoxygenase"/>
    <property type="match status" value="2"/>
</dbReference>
<evidence type="ECO:0000313" key="5">
    <source>
        <dbReference type="EMBL" id="CAI0551318.1"/>
    </source>
</evidence>
<dbReference type="Proteomes" id="UP001154282">
    <property type="component" value="Unassembled WGS sequence"/>
</dbReference>
<dbReference type="InterPro" id="IPR013819">
    <property type="entry name" value="LipOase_C"/>
</dbReference>
<protein>
    <recommendedName>
        <fullName evidence="4">Lipoxygenase domain-containing protein</fullName>
    </recommendedName>
</protein>
<dbReference type="GO" id="GO:0034440">
    <property type="term" value="P:lipid oxidation"/>
    <property type="evidence" value="ECO:0007669"/>
    <property type="project" value="InterPro"/>
</dbReference>
<reference evidence="5" key="1">
    <citation type="submission" date="2022-08" db="EMBL/GenBank/DDBJ databases">
        <authorList>
            <person name="Gutierrez-Valencia J."/>
        </authorList>
    </citation>
    <scope>NUCLEOTIDE SEQUENCE</scope>
</reference>
<keyword evidence="2" id="KW-0223">Dioxygenase</keyword>
<dbReference type="InterPro" id="IPR036226">
    <property type="entry name" value="LipOase_C_sf"/>
</dbReference>
<evidence type="ECO:0000256" key="1">
    <source>
        <dbReference type="ARBA" id="ARBA00022723"/>
    </source>
</evidence>
<evidence type="ECO:0000256" key="2">
    <source>
        <dbReference type="ARBA" id="ARBA00022964"/>
    </source>
</evidence>
<keyword evidence="3" id="KW-0560">Oxidoreductase</keyword>
<organism evidence="5 6">
    <name type="scientific">Linum tenue</name>
    <dbReference type="NCBI Taxonomy" id="586396"/>
    <lineage>
        <taxon>Eukaryota</taxon>
        <taxon>Viridiplantae</taxon>
        <taxon>Streptophyta</taxon>
        <taxon>Embryophyta</taxon>
        <taxon>Tracheophyta</taxon>
        <taxon>Spermatophyta</taxon>
        <taxon>Magnoliopsida</taxon>
        <taxon>eudicotyledons</taxon>
        <taxon>Gunneridae</taxon>
        <taxon>Pentapetalae</taxon>
        <taxon>rosids</taxon>
        <taxon>fabids</taxon>
        <taxon>Malpighiales</taxon>
        <taxon>Linaceae</taxon>
        <taxon>Linum</taxon>
    </lineage>
</organism>
<dbReference type="AlphaFoldDB" id="A0AAV0R1D9"/>
<sequence>MENREELIESCTTMIWIASALHAATNFGQYTYSGYMPNRPTNSRRFMPVLVISLIEVLSMHSSDEVYLGQRDTAEWTVDLAAAAAFERFGKALAEVEERIVERNREEKLRNRHGPVKIPYTLLFPSSGAGMTGKGIPNSITI</sequence>
<dbReference type="PROSITE" id="PS51393">
    <property type="entry name" value="LIPOXYGENASE_3"/>
    <property type="match status" value="1"/>
</dbReference>
<accession>A0AAV0R1D9</accession>